<dbReference type="PANTHER" id="PTHR21596:SF3">
    <property type="entry name" value="FACTOR OF DNA METHYLATION 1-RELATED"/>
    <property type="match status" value="1"/>
</dbReference>
<dbReference type="InterPro" id="IPR005379">
    <property type="entry name" value="FDM1-5/IDN2_XH"/>
</dbReference>
<feature type="region of interest" description="Disordered" evidence="1">
    <location>
        <begin position="1"/>
        <end position="20"/>
    </location>
</feature>
<dbReference type="Proteomes" id="UP001187471">
    <property type="component" value="Unassembled WGS sequence"/>
</dbReference>
<dbReference type="GO" id="GO:0080188">
    <property type="term" value="P:gene silencing by siRNA-directed DNA methylation"/>
    <property type="evidence" value="ECO:0007669"/>
    <property type="project" value="InterPro"/>
</dbReference>
<feature type="domain" description="Zinc finger-XS" evidence="3">
    <location>
        <begin position="43"/>
        <end position="70"/>
    </location>
</feature>
<dbReference type="InterPro" id="IPR045177">
    <property type="entry name" value="FDM1-5/IDN2"/>
</dbReference>
<dbReference type="Pfam" id="PF03469">
    <property type="entry name" value="XH"/>
    <property type="match status" value="1"/>
</dbReference>
<comment type="caution">
    <text evidence="4">The sequence shown here is derived from an EMBL/GenBank/DDBJ whole genome shotgun (WGS) entry which is preliminary data.</text>
</comment>
<dbReference type="InterPro" id="IPR005381">
    <property type="entry name" value="Znf-XS_domain"/>
</dbReference>
<name>A0AA88UES2_9ASTE</name>
<evidence type="ECO:0000313" key="5">
    <source>
        <dbReference type="Proteomes" id="UP001187471"/>
    </source>
</evidence>
<dbReference type="Pfam" id="PF03470">
    <property type="entry name" value="zf-XS"/>
    <property type="match status" value="1"/>
</dbReference>
<organism evidence="4 5">
    <name type="scientific">Escallonia rubra</name>
    <dbReference type="NCBI Taxonomy" id="112253"/>
    <lineage>
        <taxon>Eukaryota</taxon>
        <taxon>Viridiplantae</taxon>
        <taxon>Streptophyta</taxon>
        <taxon>Embryophyta</taxon>
        <taxon>Tracheophyta</taxon>
        <taxon>Spermatophyta</taxon>
        <taxon>Magnoliopsida</taxon>
        <taxon>eudicotyledons</taxon>
        <taxon>Gunneridae</taxon>
        <taxon>Pentapetalae</taxon>
        <taxon>asterids</taxon>
        <taxon>campanulids</taxon>
        <taxon>Escalloniales</taxon>
        <taxon>Escalloniaceae</taxon>
        <taxon>Escallonia</taxon>
    </lineage>
</organism>
<reference evidence="4" key="1">
    <citation type="submission" date="2022-12" db="EMBL/GenBank/DDBJ databases">
        <title>Draft genome assemblies for two species of Escallonia (Escalloniales).</title>
        <authorList>
            <person name="Chanderbali A."/>
            <person name="Dervinis C."/>
            <person name="Anghel I."/>
            <person name="Soltis D."/>
            <person name="Soltis P."/>
            <person name="Zapata F."/>
        </authorList>
    </citation>
    <scope>NUCLEOTIDE SEQUENCE</scope>
    <source>
        <strain evidence="4">UCBG92.1500</strain>
        <tissue evidence="4">Leaf</tissue>
    </source>
</reference>
<dbReference type="AlphaFoldDB" id="A0AA88UES2"/>
<keyword evidence="5" id="KW-1185">Reference proteome</keyword>
<evidence type="ECO:0000256" key="1">
    <source>
        <dbReference type="SAM" id="MobiDB-lite"/>
    </source>
</evidence>
<protein>
    <recommendedName>
        <fullName evidence="6">Factor of DNA methylation 1-5/IDN2 domain-containing protein</fullName>
    </recommendedName>
</protein>
<sequence>MGSAEESDISESEINHYKQNPYRHLRAGKYKIKNPNGTFKSHFCPGKRKEEYHYGELQQRASGVAQCHEKSTSLSRMLEENDKMYLAYNEGFDEAVKWLHDYWNQENGDLSLRPFQQERKRRYLNRTAMEKAALLCSKWQEYIQDPGCHPFKILETEGKGNEAYEGNKLRTLREKWGKDVYRVVATALKEMNDYNPSGRYIVPELWNFKKERKAALKAVIA</sequence>
<evidence type="ECO:0000259" key="2">
    <source>
        <dbReference type="Pfam" id="PF03469"/>
    </source>
</evidence>
<dbReference type="PANTHER" id="PTHR21596">
    <property type="entry name" value="RIBONUCLEASE P SUBUNIT P38"/>
    <property type="match status" value="1"/>
</dbReference>
<proteinExistence type="predicted"/>
<evidence type="ECO:0000259" key="3">
    <source>
        <dbReference type="Pfam" id="PF03470"/>
    </source>
</evidence>
<feature type="domain" description="Factor of DNA methylation 1-5/IDN2" evidence="2">
    <location>
        <begin position="108"/>
        <end position="220"/>
    </location>
</feature>
<dbReference type="EMBL" id="JAVXUO010001451">
    <property type="protein sequence ID" value="KAK2982184.1"/>
    <property type="molecule type" value="Genomic_DNA"/>
</dbReference>
<accession>A0AA88UES2</accession>
<gene>
    <name evidence="4" type="ORF">RJ640_009436</name>
</gene>
<feature type="compositionally biased region" description="Acidic residues" evidence="1">
    <location>
        <begin position="1"/>
        <end position="11"/>
    </location>
</feature>
<evidence type="ECO:0000313" key="4">
    <source>
        <dbReference type="EMBL" id="KAK2982184.1"/>
    </source>
</evidence>
<evidence type="ECO:0008006" key="6">
    <source>
        <dbReference type="Google" id="ProtNLM"/>
    </source>
</evidence>